<feature type="domain" description="PNPLA" evidence="3">
    <location>
        <begin position="5"/>
        <end position="202"/>
    </location>
</feature>
<protein>
    <submittedName>
        <fullName evidence="4">Phospholipase</fullName>
    </submittedName>
</protein>
<evidence type="ECO:0000313" key="4">
    <source>
        <dbReference type="EMBL" id="KGN01162.1"/>
    </source>
</evidence>
<organism evidence="4 5">
    <name type="scientific">Clostridium novyi A str. 4570</name>
    <dbReference type="NCBI Taxonomy" id="1444290"/>
    <lineage>
        <taxon>Bacteria</taxon>
        <taxon>Bacillati</taxon>
        <taxon>Bacillota</taxon>
        <taxon>Clostridia</taxon>
        <taxon>Eubacteriales</taxon>
        <taxon>Clostridiaceae</taxon>
        <taxon>Clostridium</taxon>
    </lineage>
</organism>
<name>A0AA88ZKG2_CLONO</name>
<dbReference type="Pfam" id="PF01734">
    <property type="entry name" value="Patatin"/>
    <property type="match status" value="1"/>
</dbReference>
<comment type="caution">
    <text evidence="4">The sequence shown here is derived from an EMBL/GenBank/DDBJ whole genome shotgun (WGS) entry which is preliminary data.</text>
</comment>
<dbReference type="InterPro" id="IPR002641">
    <property type="entry name" value="PNPLA_dom"/>
</dbReference>
<dbReference type="Gene3D" id="3.40.1090.10">
    <property type="entry name" value="Cytosolic phospholipase A2 catalytic domain"/>
    <property type="match status" value="2"/>
</dbReference>
<dbReference type="RefSeq" id="WP_011722737.1">
    <property type="nucleotide sequence ID" value="NZ_JDRX01000023.1"/>
</dbReference>
<feature type="short sequence motif" description="GXGXXG" evidence="2">
    <location>
        <begin position="9"/>
        <end position="14"/>
    </location>
</feature>
<feature type="active site" description="Proton acceptor" evidence="2">
    <location>
        <position position="189"/>
    </location>
</feature>
<dbReference type="PANTHER" id="PTHR46394:SF1">
    <property type="entry name" value="PNPLA DOMAIN-CONTAINING PROTEIN"/>
    <property type="match status" value="1"/>
</dbReference>
<dbReference type="GO" id="GO:0016787">
    <property type="term" value="F:hydrolase activity"/>
    <property type="evidence" value="ECO:0007669"/>
    <property type="project" value="UniProtKB-UniRule"/>
</dbReference>
<evidence type="ECO:0000313" key="5">
    <source>
        <dbReference type="Proteomes" id="UP000030016"/>
    </source>
</evidence>
<dbReference type="GO" id="GO:0016042">
    <property type="term" value="P:lipid catabolic process"/>
    <property type="evidence" value="ECO:0007669"/>
    <property type="project" value="UniProtKB-UniRule"/>
</dbReference>
<dbReference type="SUPFAM" id="SSF52151">
    <property type="entry name" value="FabD/lysophospholipase-like"/>
    <property type="match status" value="1"/>
</dbReference>
<dbReference type="PANTHER" id="PTHR46394">
    <property type="entry name" value="ANNEXIN"/>
    <property type="match status" value="1"/>
</dbReference>
<dbReference type="AlphaFoldDB" id="A0AA88ZKG2"/>
<dbReference type="PROSITE" id="PS51635">
    <property type="entry name" value="PNPLA"/>
    <property type="match status" value="1"/>
</dbReference>
<accession>A0AA88ZKG2</accession>
<dbReference type="EMBL" id="JDRX01000023">
    <property type="protein sequence ID" value="KGN01162.1"/>
    <property type="molecule type" value="Genomic_DNA"/>
</dbReference>
<feature type="short sequence motif" description="DGA/G" evidence="2">
    <location>
        <begin position="189"/>
        <end position="191"/>
    </location>
</feature>
<feature type="short sequence motif" description="GXSXG" evidence="2">
    <location>
        <begin position="36"/>
        <end position="40"/>
    </location>
</feature>
<dbReference type="InterPro" id="IPR052580">
    <property type="entry name" value="Lipid_Hydrolase"/>
</dbReference>
<proteinExistence type="predicted"/>
<keyword evidence="1 2" id="KW-0443">Lipid metabolism</keyword>
<keyword evidence="2" id="KW-0442">Lipid degradation</keyword>
<dbReference type="InterPro" id="IPR016035">
    <property type="entry name" value="Acyl_Trfase/lysoPLipase"/>
</dbReference>
<evidence type="ECO:0000259" key="3">
    <source>
        <dbReference type="PROSITE" id="PS51635"/>
    </source>
</evidence>
<reference evidence="4 5" key="1">
    <citation type="submission" date="2014-01" db="EMBL/GenBank/DDBJ databases">
        <title>Plasmidome dynamics in the species complex Clostridium novyi sensu lato converts strains of independent lineages into distinctly different pathogens.</title>
        <authorList>
            <person name="Skarin H."/>
            <person name="Segerman B."/>
        </authorList>
    </citation>
    <scope>NUCLEOTIDE SEQUENCE [LARGE SCALE GENOMIC DNA]</scope>
    <source>
        <strain evidence="4 5">4570</strain>
    </source>
</reference>
<feature type="active site" description="Nucleophile" evidence="2">
    <location>
        <position position="38"/>
    </location>
</feature>
<evidence type="ECO:0000256" key="1">
    <source>
        <dbReference type="ARBA" id="ARBA00023098"/>
    </source>
</evidence>
<sequence>MKIDAVFEGGGVKGIGLVGAVACLEDKGCIIENVAGTSAGAMIAALVAVGYTSKELREIIINIDYSKFLDEKFLYNFKPTEFISKGVSLIKNKGIYSGDAIEKFMRMLLIAKGKTKFKDVSKNGKSRLKIIASDITRGDMLILPDDIKKYGINPMEMDIARAVRMSISIPLYFKPVKLKYKNKVSFIVDGGILSNYPIWIFDVDGIPKWPTIGMKLISNSSSFTSKGEDDFIHFVMDINKAMLNKNEEVYVTNKNWVRTIPIPTLGVNTTDFDIDKKTSLKLFKAGYKSAERFLSKWDFNEYKKRYRSQNKN</sequence>
<gene>
    <name evidence="4" type="ORF">Z969_08735</name>
</gene>
<dbReference type="CDD" id="cd07207">
    <property type="entry name" value="Pat_ExoU_VipD_like"/>
    <property type="match status" value="1"/>
</dbReference>
<evidence type="ECO:0000256" key="2">
    <source>
        <dbReference type="PROSITE-ProRule" id="PRU01161"/>
    </source>
</evidence>
<dbReference type="Proteomes" id="UP000030016">
    <property type="component" value="Unassembled WGS sequence"/>
</dbReference>
<keyword evidence="2" id="KW-0378">Hydrolase</keyword>